<dbReference type="GO" id="GO:0005971">
    <property type="term" value="C:ribonucleoside-diphosphate reductase complex"/>
    <property type="evidence" value="ECO:0007669"/>
    <property type="project" value="TreeGrafter"/>
</dbReference>
<dbReference type="AlphaFoldDB" id="A0A1D8AR01"/>
<dbReference type="Pfam" id="PF00317">
    <property type="entry name" value="Ribonuc_red_lgN"/>
    <property type="match status" value="1"/>
</dbReference>
<dbReference type="InterPro" id="IPR000788">
    <property type="entry name" value="RNR_lg_C"/>
</dbReference>
<keyword evidence="6 10" id="KW-0215">Deoxyribonucleotide synthesis</keyword>
<dbReference type="PATRIC" id="fig|1838286.3.peg.229"/>
<dbReference type="RefSeq" id="WP_083270001.1">
    <property type="nucleotide sequence ID" value="NZ_CP016094.1"/>
</dbReference>
<feature type="domain" description="ATP-cone" evidence="11">
    <location>
        <begin position="153"/>
        <end position="243"/>
    </location>
</feature>
<evidence type="ECO:0000256" key="1">
    <source>
        <dbReference type="ARBA" id="ARBA00010406"/>
    </source>
</evidence>
<dbReference type="InterPro" id="IPR005144">
    <property type="entry name" value="ATP-cone_dom"/>
</dbReference>
<keyword evidence="4 9" id="KW-0067">ATP-binding</keyword>
<keyword evidence="2" id="KW-0021">Allosteric enzyme</keyword>
<evidence type="ECO:0000256" key="5">
    <source>
        <dbReference type="ARBA" id="ARBA00023002"/>
    </source>
</evidence>
<dbReference type="EMBL" id="CP016094">
    <property type="protein sequence ID" value="AOS43184.1"/>
    <property type="molecule type" value="Genomic_DNA"/>
</dbReference>
<organism evidence="12 13">
    <name type="scientific">Lacunisphaera limnophila</name>
    <dbReference type="NCBI Taxonomy" id="1838286"/>
    <lineage>
        <taxon>Bacteria</taxon>
        <taxon>Pseudomonadati</taxon>
        <taxon>Verrucomicrobiota</taxon>
        <taxon>Opitutia</taxon>
        <taxon>Opitutales</taxon>
        <taxon>Opitutaceae</taxon>
        <taxon>Lacunisphaera</taxon>
    </lineage>
</organism>
<name>A0A1D8AR01_9BACT</name>
<dbReference type="GO" id="GO:0009263">
    <property type="term" value="P:deoxyribonucleotide biosynthetic process"/>
    <property type="evidence" value="ECO:0007669"/>
    <property type="project" value="UniProtKB-KW"/>
</dbReference>
<reference evidence="12 13" key="1">
    <citation type="submission" date="2016-06" db="EMBL/GenBank/DDBJ databases">
        <title>Three novel species with peptidoglycan cell walls form the new genus Lacunisphaera gen. nov. in the family Opitutaceae of the verrucomicrobial subdivision 4.</title>
        <authorList>
            <person name="Rast P."/>
            <person name="Gloeckner I."/>
            <person name="Jogler M."/>
            <person name="Boedeker C."/>
            <person name="Jeske O."/>
            <person name="Wiegand S."/>
            <person name="Reinhardt R."/>
            <person name="Schumann P."/>
            <person name="Rohde M."/>
            <person name="Spring S."/>
            <person name="Gloeckner F.O."/>
            <person name="Jogler C."/>
        </authorList>
    </citation>
    <scope>NUCLEOTIDE SEQUENCE [LARGE SCALE GENOMIC DNA]</scope>
    <source>
        <strain evidence="12 13">IG16b</strain>
    </source>
</reference>
<dbReference type="PROSITE" id="PS51161">
    <property type="entry name" value="ATP_CONE"/>
    <property type="match status" value="2"/>
</dbReference>
<dbReference type="GO" id="GO:0005524">
    <property type="term" value="F:ATP binding"/>
    <property type="evidence" value="ECO:0007669"/>
    <property type="project" value="UniProtKB-UniRule"/>
</dbReference>
<dbReference type="GO" id="GO:0004748">
    <property type="term" value="F:ribonucleoside-diphosphate reductase activity, thioredoxin disulfide as acceptor"/>
    <property type="evidence" value="ECO:0007669"/>
    <property type="project" value="UniProtKB-EC"/>
</dbReference>
<dbReference type="PROSITE" id="PS00089">
    <property type="entry name" value="RIBORED_LARGE"/>
    <property type="match status" value="1"/>
</dbReference>
<evidence type="ECO:0000256" key="2">
    <source>
        <dbReference type="ARBA" id="ARBA00022533"/>
    </source>
</evidence>
<dbReference type="InterPro" id="IPR013509">
    <property type="entry name" value="RNR_lsu_N"/>
</dbReference>
<dbReference type="PANTHER" id="PTHR11573:SF6">
    <property type="entry name" value="RIBONUCLEOSIDE-DIPHOSPHATE REDUCTASE LARGE SUBUNIT"/>
    <property type="match status" value="1"/>
</dbReference>
<evidence type="ECO:0000256" key="8">
    <source>
        <dbReference type="ARBA" id="ARBA00047754"/>
    </source>
</evidence>
<dbReference type="InterPro" id="IPR039718">
    <property type="entry name" value="Rrm1"/>
</dbReference>
<dbReference type="SUPFAM" id="SSF48168">
    <property type="entry name" value="R1 subunit of ribonucleotide reductase, N-terminal domain"/>
    <property type="match status" value="1"/>
</dbReference>
<dbReference type="STRING" id="1838286.Verru16b_00227"/>
<evidence type="ECO:0000256" key="9">
    <source>
        <dbReference type="PROSITE-ProRule" id="PRU00492"/>
    </source>
</evidence>
<evidence type="ECO:0000256" key="4">
    <source>
        <dbReference type="ARBA" id="ARBA00022840"/>
    </source>
</evidence>
<dbReference type="UniPathway" id="UPA00326"/>
<evidence type="ECO:0000256" key="10">
    <source>
        <dbReference type="RuleBase" id="RU003410"/>
    </source>
</evidence>
<dbReference type="SUPFAM" id="SSF51998">
    <property type="entry name" value="PFL-like glycyl radical enzymes"/>
    <property type="match status" value="1"/>
</dbReference>
<dbReference type="OrthoDB" id="9762933at2"/>
<dbReference type="Proteomes" id="UP000095228">
    <property type="component" value="Chromosome"/>
</dbReference>
<dbReference type="NCBIfam" id="TIGR02506">
    <property type="entry name" value="NrdE_NrdA"/>
    <property type="match status" value="1"/>
</dbReference>
<dbReference type="Gene3D" id="3.20.70.20">
    <property type="match status" value="1"/>
</dbReference>
<dbReference type="KEGG" id="obg:Verru16b_00227"/>
<comment type="function">
    <text evidence="7 10">Provides the precursors necessary for DNA synthesis. Catalyzes the biosynthesis of deoxyribonucleotides from the corresponding ribonucleotides.</text>
</comment>
<dbReference type="FunFam" id="3.20.70.20:FF:000009">
    <property type="entry name" value="Ribonucleoside-diphosphate reductase"/>
    <property type="match status" value="1"/>
</dbReference>
<gene>
    <name evidence="12" type="primary">nrdA</name>
    <name evidence="12" type="ORF">Verru16b_00227</name>
</gene>
<keyword evidence="13" id="KW-1185">Reference proteome</keyword>
<dbReference type="Pfam" id="PF02867">
    <property type="entry name" value="Ribonuc_red_lgC"/>
    <property type="match status" value="1"/>
</dbReference>
<dbReference type="CDD" id="cd01679">
    <property type="entry name" value="RNR_I"/>
    <property type="match status" value="1"/>
</dbReference>
<sequence>MSNHVAQDLALKKLTVAPQDQKPNYNWRDILRDEEVAVPEVQVLCPHGEERFDISEVADTVGRSLSNLLLSKGEKDIFTEKNQRFVADVTREVASNLTKRALERGPLRVSLHDLYVLIEKTLVDNNAHDVAKSLLLKRASKLNASRDTHGVTVRLIRRNNQVVPWNEAKIEIAIRKAFLSLQKDPAPATAIARAISERARQVKQAFLHIEEVQDMVQEELMKSGHYKVAEDYILYRAHRAAARIASGIADEAAAAPVAPIAQPTMIVVQRPDGATDLWNGADLKKRIEFASIGLDLCLSADEIEAELRRALFDNIALGDLNNTIILNAKTLIEKDADFAKFAGRIQLTYIYEEVLGWDIVKDGIGSLKRFHQQAFAKYIDRGIEIKRLSSRLKEYDLAKVAAALDPSADLEFDFLGIQTLYDRYLIIDKTGKRSRRLETPQFFWMRVAMGLFLEEKKKTREDWAIRLYDLYKSRRFCSSTPTLFNAGTLHSQLSSCYLYYVDDTIEGIFQRGIADNAYLSKWAGGLGGSWTSVRGTGAHIAGTNGESQGVIPFLKLHNDQLVAVNQGGKRKGSGCAYLETWHNDIFEFLELRRNTGDDRRRTHDMNTANWIPDLFMKRMEARGTWTLFRANETPDLHHLYGKKFEEAYLKYEKMGEEGKIQAHKIEALELWKKMLSMLFETGHPWITFKDPCNVRSPQDHVGVIHSSNLCTEITLNTSNDETAVCNLGSVILDSHLKPDGHLDLEKLRDTIRVAVRALDNVIDINFYPTEAAKRSNLRHRPIGMGIMGLANALYMKGVAFASQEAVEFNDEFMEAIAFYAYEASSDLAAERGAYSTYKGSKWDRGLLPPDTVDLLEQERGLPIQVPRGGRMNWDPLRKKIAKQGMRNSNVLAIAPTATISNITNTSPCIEPTYKNLYVKSNLSGEFVVLNPFLVKDLKARGLWNQEMIDHLKYFDGELKDIETIPADLKARYLTAFDVEFKWVIDAAARRQKWIDQAQSVNLWLKTPDLKTLSHMYRSAWHGGLKTTYYLRSLGASTIEKATVNVKKEVRGAAGETKAETATRDAKDVATAAAATMAANAPLTTSPFTASATAPTLVDAPRHSPTGEGGPAPKKVYSAEEKRVCSIEAMKNGEECEACQ</sequence>
<dbReference type="InterPro" id="IPR008926">
    <property type="entry name" value="RNR_R1-su_N"/>
</dbReference>
<accession>A0A1D8AR01</accession>
<dbReference type="Pfam" id="PF03477">
    <property type="entry name" value="ATP-cone"/>
    <property type="match status" value="1"/>
</dbReference>
<keyword evidence="3 9" id="KW-0547">Nucleotide-binding</keyword>
<proteinExistence type="inferred from homology"/>
<dbReference type="NCBIfam" id="NF005544">
    <property type="entry name" value="PRK07207.1"/>
    <property type="match status" value="1"/>
</dbReference>
<protein>
    <recommendedName>
        <fullName evidence="10">Ribonucleoside-diphosphate reductase</fullName>
        <ecNumber evidence="10">1.17.4.1</ecNumber>
    </recommendedName>
</protein>
<comment type="similarity">
    <text evidence="1 10">Belongs to the ribonucleoside diphosphate reductase large chain family.</text>
</comment>
<evidence type="ECO:0000313" key="12">
    <source>
        <dbReference type="EMBL" id="AOS43184.1"/>
    </source>
</evidence>
<dbReference type="PANTHER" id="PTHR11573">
    <property type="entry name" value="RIBONUCLEOSIDE-DIPHOSPHATE REDUCTASE LARGE CHAIN"/>
    <property type="match status" value="1"/>
</dbReference>
<comment type="catalytic activity">
    <reaction evidence="8 10">
        <text>a 2'-deoxyribonucleoside 5'-diphosphate + [thioredoxin]-disulfide + H2O = a ribonucleoside 5'-diphosphate + [thioredoxin]-dithiol</text>
        <dbReference type="Rhea" id="RHEA:23252"/>
        <dbReference type="Rhea" id="RHEA-COMP:10698"/>
        <dbReference type="Rhea" id="RHEA-COMP:10700"/>
        <dbReference type="ChEBI" id="CHEBI:15377"/>
        <dbReference type="ChEBI" id="CHEBI:29950"/>
        <dbReference type="ChEBI" id="CHEBI:50058"/>
        <dbReference type="ChEBI" id="CHEBI:57930"/>
        <dbReference type="ChEBI" id="CHEBI:73316"/>
        <dbReference type="EC" id="1.17.4.1"/>
    </reaction>
</comment>
<evidence type="ECO:0000256" key="7">
    <source>
        <dbReference type="ARBA" id="ARBA00024942"/>
    </source>
</evidence>
<feature type="domain" description="ATP-cone" evidence="11">
    <location>
        <begin position="266"/>
        <end position="356"/>
    </location>
</feature>
<evidence type="ECO:0000259" key="11">
    <source>
        <dbReference type="PROSITE" id="PS51161"/>
    </source>
</evidence>
<keyword evidence="5 10" id="KW-0560">Oxidoreductase</keyword>
<dbReference type="EC" id="1.17.4.1" evidence="10"/>
<evidence type="ECO:0000256" key="6">
    <source>
        <dbReference type="ARBA" id="ARBA00023116"/>
    </source>
</evidence>
<dbReference type="InterPro" id="IPR013346">
    <property type="entry name" value="NrdE_NrdA_C"/>
</dbReference>
<evidence type="ECO:0000313" key="13">
    <source>
        <dbReference type="Proteomes" id="UP000095228"/>
    </source>
</evidence>
<evidence type="ECO:0000256" key="3">
    <source>
        <dbReference type="ARBA" id="ARBA00022741"/>
    </source>
</evidence>
<dbReference type="PRINTS" id="PR01183">
    <property type="entry name" value="RIBORDTASEM1"/>
</dbReference>